<keyword evidence="4 9" id="KW-0812">Transmembrane</keyword>
<evidence type="ECO:0000313" key="11">
    <source>
        <dbReference type="EMBL" id="CAE0446025.1"/>
    </source>
</evidence>
<dbReference type="GO" id="GO:0033179">
    <property type="term" value="C:proton-transporting V-type ATPase, V0 domain"/>
    <property type="evidence" value="ECO:0007669"/>
    <property type="project" value="InterPro"/>
</dbReference>
<evidence type="ECO:0000256" key="3">
    <source>
        <dbReference type="ARBA" id="ARBA00022448"/>
    </source>
</evidence>
<evidence type="ECO:0000256" key="6">
    <source>
        <dbReference type="ARBA" id="ARBA00022989"/>
    </source>
</evidence>
<evidence type="ECO:0000256" key="7">
    <source>
        <dbReference type="ARBA" id="ARBA00023065"/>
    </source>
</evidence>
<evidence type="ECO:0000256" key="5">
    <source>
        <dbReference type="ARBA" id="ARBA00022781"/>
    </source>
</evidence>
<sequence>MTELTGPSAYFFGYMGAASALVFANLGSAYGTAKSGVGIMSMGVMNPGLVIKNIIPVVMAGILGIYGLIVAVILNGTSKYYSLSHVQRLHFIYKNSAILLYKYLYFINN</sequence>
<dbReference type="CDD" id="cd18175">
    <property type="entry name" value="ATP-synt_Vo_c_ATP6C_rpt1"/>
    <property type="match status" value="1"/>
</dbReference>
<dbReference type="InterPro" id="IPR011555">
    <property type="entry name" value="ATPase_proteolipid_su_C_euk"/>
</dbReference>
<dbReference type="PRINTS" id="PR00122">
    <property type="entry name" value="VACATPASE"/>
</dbReference>
<dbReference type="InterPro" id="IPR002379">
    <property type="entry name" value="ATPase_proteolipid_c-like_dom"/>
</dbReference>
<reference evidence="11" key="1">
    <citation type="submission" date="2021-01" db="EMBL/GenBank/DDBJ databases">
        <authorList>
            <person name="Corre E."/>
            <person name="Pelletier E."/>
            <person name="Niang G."/>
            <person name="Scheremetjew M."/>
            <person name="Finn R."/>
            <person name="Kale V."/>
            <person name="Holt S."/>
            <person name="Cochrane G."/>
            <person name="Meng A."/>
            <person name="Brown T."/>
            <person name="Cohen L."/>
        </authorList>
    </citation>
    <scope>NUCLEOTIDE SEQUENCE</scope>
    <source>
        <strain evidence="11">GSBS06</strain>
    </source>
</reference>
<gene>
    <name evidence="11" type="ORF">ASTO00021_LOCUS16032</name>
</gene>
<protein>
    <recommendedName>
        <fullName evidence="9">V-type proton ATPase proteolipid subunit</fullName>
    </recommendedName>
</protein>
<evidence type="ECO:0000256" key="1">
    <source>
        <dbReference type="ARBA" id="ARBA00004141"/>
    </source>
</evidence>
<dbReference type="NCBIfam" id="TIGR01100">
    <property type="entry name" value="V_ATP_synt_C"/>
    <property type="match status" value="1"/>
</dbReference>
<evidence type="ECO:0000256" key="2">
    <source>
        <dbReference type="ARBA" id="ARBA00007296"/>
    </source>
</evidence>
<evidence type="ECO:0000259" key="10">
    <source>
        <dbReference type="Pfam" id="PF00137"/>
    </source>
</evidence>
<keyword evidence="7 9" id="KW-0406">Ion transport</keyword>
<dbReference type="Gene3D" id="1.20.120.610">
    <property type="entry name" value="lithium bound rotor ring of v- atpase"/>
    <property type="match status" value="1"/>
</dbReference>
<dbReference type="PANTHER" id="PTHR10263">
    <property type="entry name" value="V-TYPE PROTON ATPASE PROTEOLIPID SUBUNIT"/>
    <property type="match status" value="1"/>
</dbReference>
<feature type="transmembrane region" description="Helical" evidence="9">
    <location>
        <begin position="54"/>
        <end position="74"/>
    </location>
</feature>
<evidence type="ECO:0000256" key="9">
    <source>
        <dbReference type="RuleBase" id="RU363060"/>
    </source>
</evidence>
<feature type="transmembrane region" description="Helical" evidence="9">
    <location>
        <begin position="12"/>
        <end position="33"/>
    </location>
</feature>
<keyword evidence="8 9" id="KW-0472">Membrane</keyword>
<dbReference type="GO" id="GO:0046961">
    <property type="term" value="F:proton-transporting ATPase activity, rotational mechanism"/>
    <property type="evidence" value="ECO:0007669"/>
    <property type="project" value="InterPro"/>
</dbReference>
<comment type="caution">
    <text evidence="9">Lacks conserved residue(s) required for the propagation of feature annotation.</text>
</comment>
<keyword evidence="6 9" id="KW-1133">Transmembrane helix</keyword>
<dbReference type="SUPFAM" id="SSF81333">
    <property type="entry name" value="F1F0 ATP synthase subunit C"/>
    <property type="match status" value="1"/>
</dbReference>
<keyword evidence="9" id="KW-0926">Vacuole</keyword>
<comment type="subcellular location">
    <subcellularLocation>
        <location evidence="1">Membrane</location>
        <topology evidence="1">Multi-pass membrane protein</topology>
    </subcellularLocation>
    <subcellularLocation>
        <location evidence="9">Vacuole membrane</location>
        <topology evidence="9">Multi-pass membrane protein</topology>
    </subcellularLocation>
</comment>
<keyword evidence="3 9" id="KW-0813">Transport</keyword>
<feature type="domain" description="V-ATPase proteolipid subunit C-like" evidence="10">
    <location>
        <begin position="15"/>
        <end position="74"/>
    </location>
</feature>
<evidence type="ECO:0000256" key="8">
    <source>
        <dbReference type="ARBA" id="ARBA00023136"/>
    </source>
</evidence>
<dbReference type="GO" id="GO:0005774">
    <property type="term" value="C:vacuolar membrane"/>
    <property type="evidence" value="ECO:0007669"/>
    <property type="project" value="UniProtKB-SubCell"/>
</dbReference>
<name>A0A7S3PPA8_9STRA</name>
<evidence type="ECO:0000256" key="4">
    <source>
        <dbReference type="ARBA" id="ARBA00022692"/>
    </source>
</evidence>
<dbReference type="Pfam" id="PF00137">
    <property type="entry name" value="ATP-synt_C"/>
    <property type="match status" value="1"/>
</dbReference>
<comment type="similarity">
    <text evidence="2 9">Belongs to the V-ATPase proteolipid subunit family.</text>
</comment>
<keyword evidence="5 9" id="KW-0375">Hydrogen ion transport</keyword>
<dbReference type="AlphaFoldDB" id="A0A7S3PPA8"/>
<dbReference type="InterPro" id="IPR035921">
    <property type="entry name" value="F/V-ATP_Csub_sf"/>
</dbReference>
<proteinExistence type="inferred from homology"/>
<accession>A0A7S3PPA8</accession>
<organism evidence="11">
    <name type="scientific">Aplanochytrium stocchinoi</name>
    <dbReference type="NCBI Taxonomy" id="215587"/>
    <lineage>
        <taxon>Eukaryota</taxon>
        <taxon>Sar</taxon>
        <taxon>Stramenopiles</taxon>
        <taxon>Bigyra</taxon>
        <taxon>Labyrinthulomycetes</taxon>
        <taxon>Thraustochytrida</taxon>
        <taxon>Thraustochytriidae</taxon>
        <taxon>Aplanochytrium</taxon>
    </lineage>
</organism>
<dbReference type="InterPro" id="IPR000245">
    <property type="entry name" value="ATPase_proteolipid_csu"/>
</dbReference>
<dbReference type="EMBL" id="HBIN01020939">
    <property type="protein sequence ID" value="CAE0446025.1"/>
    <property type="molecule type" value="Transcribed_RNA"/>
</dbReference>